<dbReference type="EMBL" id="JAHWLI010000020">
    <property type="protein sequence ID" value="MBW3116447.1"/>
    <property type="molecule type" value="Genomic_DNA"/>
</dbReference>
<dbReference type="Proteomes" id="UP001155882">
    <property type="component" value="Unassembled WGS sequence"/>
</dbReference>
<dbReference type="Pfam" id="PF06891">
    <property type="entry name" value="P2_Phage_GpR"/>
    <property type="match status" value="1"/>
</dbReference>
<evidence type="ECO:0000313" key="2">
    <source>
        <dbReference type="Proteomes" id="UP001155882"/>
    </source>
</evidence>
<comment type="caution">
    <text evidence="1">The sequence shown here is derived from an EMBL/GenBank/DDBJ whole genome shotgun (WGS) entry which is preliminary data.</text>
</comment>
<accession>A0AAE3CVU3</accession>
<reference evidence="1" key="1">
    <citation type="submission" date="2021-07" db="EMBL/GenBank/DDBJ databases">
        <authorList>
            <person name="Stanton E."/>
        </authorList>
    </citation>
    <scope>NUCLEOTIDE SEQUENCE</scope>
    <source>
        <strain evidence="1">2021EL-01139</strain>
    </source>
</reference>
<organism evidence="1 2">
    <name type="scientific">Providencia rettgeri</name>
    <dbReference type="NCBI Taxonomy" id="587"/>
    <lineage>
        <taxon>Bacteria</taxon>
        <taxon>Pseudomonadati</taxon>
        <taxon>Pseudomonadota</taxon>
        <taxon>Gammaproteobacteria</taxon>
        <taxon>Enterobacterales</taxon>
        <taxon>Morganellaceae</taxon>
        <taxon>Providencia</taxon>
    </lineage>
</organism>
<sequence>MNKLKSLTDFLKANLPPRVCDVEFKSEMDEIQFIRAHRDLGLDQYQMMIRQSEAVISWGRFPYRLIHPDYIPLLIDAWACEQDNELGNSNIEQEPPSMIVEVDDETAVVIVSISLAEPIVMKEDINGIVPFDGKRWSLADTEFGYAEHAEIYSDIKNDN</sequence>
<dbReference type="AlphaFoldDB" id="A0AAE3CVU3"/>
<evidence type="ECO:0000313" key="1">
    <source>
        <dbReference type="EMBL" id="MBW3116447.1"/>
    </source>
</evidence>
<dbReference type="RefSeq" id="WP_219197669.1">
    <property type="nucleotide sequence ID" value="NZ_JAHWLI010000020.1"/>
</dbReference>
<name>A0AAE3CVU3_PRORE</name>
<protein>
    <submittedName>
        <fullName evidence="1">Phage tail protein</fullName>
    </submittedName>
</protein>
<dbReference type="InterPro" id="IPR009678">
    <property type="entry name" value="Phage_tail_completion_R"/>
</dbReference>
<proteinExistence type="predicted"/>
<gene>
    <name evidence="1" type="ORF">KYI77_08260</name>
</gene>